<dbReference type="EMBL" id="JAKKPZ010000016">
    <property type="protein sequence ID" value="KAI1713096.1"/>
    <property type="molecule type" value="Genomic_DNA"/>
</dbReference>
<feature type="compositionally biased region" description="Polar residues" evidence="1">
    <location>
        <begin position="190"/>
        <end position="205"/>
    </location>
</feature>
<reference evidence="2" key="1">
    <citation type="submission" date="2022-01" db="EMBL/GenBank/DDBJ databases">
        <title>Genome Sequence Resource for Two Populations of Ditylenchus destructor, the Migratory Endoparasitic Phytonematode.</title>
        <authorList>
            <person name="Zhang H."/>
            <person name="Lin R."/>
            <person name="Xie B."/>
        </authorList>
    </citation>
    <scope>NUCLEOTIDE SEQUENCE</scope>
    <source>
        <strain evidence="2">BazhouSP</strain>
    </source>
</reference>
<proteinExistence type="predicted"/>
<evidence type="ECO:0000313" key="2">
    <source>
        <dbReference type="EMBL" id="KAI1713096.1"/>
    </source>
</evidence>
<feature type="region of interest" description="Disordered" evidence="1">
    <location>
        <begin position="1"/>
        <end position="53"/>
    </location>
</feature>
<name>A0AAD4N6K7_9BILA</name>
<evidence type="ECO:0000313" key="3">
    <source>
        <dbReference type="Proteomes" id="UP001201812"/>
    </source>
</evidence>
<dbReference type="AlphaFoldDB" id="A0AAD4N6K7"/>
<keyword evidence="3" id="KW-1185">Reference proteome</keyword>
<feature type="compositionally biased region" description="Basic and acidic residues" evidence="1">
    <location>
        <begin position="77"/>
        <end position="92"/>
    </location>
</feature>
<feature type="region of interest" description="Disordered" evidence="1">
    <location>
        <begin position="72"/>
        <end position="92"/>
    </location>
</feature>
<organism evidence="2 3">
    <name type="scientific">Ditylenchus destructor</name>
    <dbReference type="NCBI Taxonomy" id="166010"/>
    <lineage>
        <taxon>Eukaryota</taxon>
        <taxon>Metazoa</taxon>
        <taxon>Ecdysozoa</taxon>
        <taxon>Nematoda</taxon>
        <taxon>Chromadorea</taxon>
        <taxon>Rhabditida</taxon>
        <taxon>Tylenchina</taxon>
        <taxon>Tylenchomorpha</taxon>
        <taxon>Sphaerularioidea</taxon>
        <taxon>Anguinidae</taxon>
        <taxon>Anguininae</taxon>
        <taxon>Ditylenchus</taxon>
    </lineage>
</organism>
<comment type="caution">
    <text evidence="2">The sequence shown here is derived from an EMBL/GenBank/DDBJ whole genome shotgun (WGS) entry which is preliminary data.</text>
</comment>
<protein>
    <submittedName>
        <fullName evidence="2">Uncharacterized protein</fullName>
    </submittedName>
</protein>
<gene>
    <name evidence="2" type="ORF">DdX_09168</name>
</gene>
<feature type="compositionally biased region" description="Basic and acidic residues" evidence="1">
    <location>
        <begin position="7"/>
        <end position="49"/>
    </location>
</feature>
<feature type="region of interest" description="Disordered" evidence="1">
    <location>
        <begin position="185"/>
        <end position="230"/>
    </location>
</feature>
<dbReference type="Proteomes" id="UP001201812">
    <property type="component" value="Unassembled WGS sequence"/>
</dbReference>
<evidence type="ECO:0000256" key="1">
    <source>
        <dbReference type="SAM" id="MobiDB-lite"/>
    </source>
</evidence>
<accession>A0AAD4N6K7</accession>
<sequence length="230" mass="26694">MCFRKNQKADGKNQKPDEKNQKADEKNQKADGKNQKADGKNQKPDEKNQKAVIDNQSGFSKACCALCPCRRKKNKEKVKADAEVEKGNNEVDPEIEKARKEIDHLLNLSASNSSDENENPKVQNVKLRCKKCKWTYKNGEVYENDEKRGRPATQRENDAVEHYMFEWQEFGHDFELEMERRCKRARSAFDKSQSPTSKEGSNRTSKLPFLCHRCRPPPIDQRNSHQDHLN</sequence>